<proteinExistence type="predicted"/>
<evidence type="ECO:0000259" key="1">
    <source>
        <dbReference type="Pfam" id="PF24864"/>
    </source>
</evidence>
<organism evidence="2 3">
    <name type="scientific">Didymella pomorum</name>
    <dbReference type="NCBI Taxonomy" id="749634"/>
    <lineage>
        <taxon>Eukaryota</taxon>
        <taxon>Fungi</taxon>
        <taxon>Dikarya</taxon>
        <taxon>Ascomycota</taxon>
        <taxon>Pezizomycotina</taxon>
        <taxon>Dothideomycetes</taxon>
        <taxon>Pleosporomycetidae</taxon>
        <taxon>Pleosporales</taxon>
        <taxon>Pleosporineae</taxon>
        <taxon>Didymellaceae</taxon>
        <taxon>Didymella</taxon>
    </lineage>
</organism>
<comment type="caution">
    <text evidence="2">The sequence shown here is derived from an EMBL/GenBank/DDBJ whole genome shotgun (WGS) entry which is preliminary data.</text>
</comment>
<dbReference type="PANTHER" id="PTHR38790:SF8">
    <property type="entry name" value="F-BOX DOMAIN-CONTAINING PROTEIN"/>
    <property type="match status" value="1"/>
</dbReference>
<keyword evidence="3" id="KW-1185">Reference proteome</keyword>
<dbReference type="OrthoDB" id="4757095at2759"/>
<sequence>MDPETALFARAHPRVKLLPKLAENAKSTNSSFLDMPGEIRNQIYQYYFQDHYRCELVGEGCDFDAYAPKALKQLSNTSQPMPSSTYKWTEGYRGSWFNPALTLRFPVFRAGRRSSYPGPVLYHGWLSPHGALILVCKQVCVETLPLLYNQITFIFEAPRRVENFLRRMPQAIHNSVTKLHLYYTTYGSPAAASDVTWQEKHIESWARACKAAAKSLTCLRELNVDVWINEDAPKFNLRQKWLQPLLQFRRLTCDTQKDESPVGTSLVKRPKTLTAVQVRLKTRLWAHDFNYNPPVAKACKDLHRLYGIGISKAMLGAKEDEAMDLFKKGWEGKHKKWRHHLGFASTGW</sequence>
<evidence type="ECO:0000313" key="2">
    <source>
        <dbReference type="EMBL" id="KAJ4411150.1"/>
    </source>
</evidence>
<dbReference type="InterPro" id="IPR056632">
    <property type="entry name" value="DUF7730"/>
</dbReference>
<dbReference type="PANTHER" id="PTHR38790">
    <property type="entry name" value="2EXR DOMAIN-CONTAINING PROTEIN-RELATED"/>
    <property type="match status" value="1"/>
</dbReference>
<accession>A0A9W8ZNZ4</accession>
<gene>
    <name evidence="2" type="ORF">N0V91_001523</name>
</gene>
<dbReference type="Proteomes" id="UP001140510">
    <property type="component" value="Unassembled WGS sequence"/>
</dbReference>
<dbReference type="Pfam" id="PF24864">
    <property type="entry name" value="DUF7730"/>
    <property type="match status" value="1"/>
</dbReference>
<dbReference type="AlphaFoldDB" id="A0A9W8ZNZ4"/>
<name>A0A9W8ZNZ4_9PLEO</name>
<reference evidence="2" key="1">
    <citation type="submission" date="2022-10" db="EMBL/GenBank/DDBJ databases">
        <title>Tapping the CABI collections for fungal endophytes: first genome assemblies for Collariella, Neodidymelliopsis, Ascochyta clinopodiicola, Didymella pomorum, Didymosphaeria variabile, Neocosmospora piperis and Neocucurbitaria cava.</title>
        <authorList>
            <person name="Hill R."/>
        </authorList>
    </citation>
    <scope>NUCLEOTIDE SEQUENCE</scope>
    <source>
        <strain evidence="2">IMI 355091</strain>
    </source>
</reference>
<dbReference type="EMBL" id="JAPEVA010000006">
    <property type="protein sequence ID" value="KAJ4411150.1"/>
    <property type="molecule type" value="Genomic_DNA"/>
</dbReference>
<evidence type="ECO:0000313" key="3">
    <source>
        <dbReference type="Proteomes" id="UP001140510"/>
    </source>
</evidence>
<protein>
    <recommendedName>
        <fullName evidence="1">DUF7730 domain-containing protein</fullName>
    </recommendedName>
</protein>
<feature type="domain" description="DUF7730" evidence="1">
    <location>
        <begin position="131"/>
        <end position="242"/>
    </location>
</feature>